<feature type="transmembrane region" description="Helical" evidence="4">
    <location>
        <begin position="241"/>
        <end position="262"/>
    </location>
</feature>
<feature type="transmembrane region" description="Helical" evidence="4">
    <location>
        <begin position="331"/>
        <end position="350"/>
    </location>
</feature>
<evidence type="ECO:0000256" key="4">
    <source>
        <dbReference type="SAM" id="Phobius"/>
    </source>
</evidence>
<feature type="transmembrane region" description="Helical" evidence="4">
    <location>
        <begin position="156"/>
        <end position="176"/>
    </location>
</feature>
<feature type="transmembrane region" description="Helical" evidence="4">
    <location>
        <begin position="215"/>
        <end position="234"/>
    </location>
</feature>
<keyword evidence="3 4" id="KW-0472">Membrane</keyword>
<keyword evidence="1 4" id="KW-0812">Transmembrane</keyword>
<name>A0AAE1X106_9LAMI</name>
<feature type="transmembrane region" description="Helical" evidence="4">
    <location>
        <begin position="188"/>
        <end position="209"/>
    </location>
</feature>
<keyword evidence="6" id="KW-1185">Reference proteome</keyword>
<proteinExistence type="predicted"/>
<dbReference type="Proteomes" id="UP001289374">
    <property type="component" value="Unassembled WGS sequence"/>
</dbReference>
<dbReference type="EMBL" id="JACGWL010000005">
    <property type="protein sequence ID" value="KAK4402822.1"/>
    <property type="molecule type" value="Genomic_DNA"/>
</dbReference>
<dbReference type="PANTHER" id="PTHR31218">
    <property type="entry name" value="WAT1-RELATED PROTEIN"/>
    <property type="match status" value="1"/>
</dbReference>
<accession>A0AAE1X106</accession>
<dbReference type="AlphaFoldDB" id="A0AAE1X106"/>
<evidence type="ECO:0000256" key="1">
    <source>
        <dbReference type="ARBA" id="ARBA00022692"/>
    </source>
</evidence>
<sequence>MHKRVTCCVEYTWIFATGGKETIPIEFVACFARCSADIIGNAGLNYGSPTLTSGMANLVPAFTYILAIIFRLIISSTAFVVGQYLVAAGAKAVLLPILWMEEVHLRKLSTISKLLGTLVSISGAFIVTFYKGPAIIHTTLTSGSSKLLYLQQTQNWVLGGLFTASACLLTASWCILQALILKMYPAEMIAVAIYCFFVTIQASVVSLIAERDLTAWRIETKIGLIAVLYLASILKMYPAEMIVVAFYCCFVTMQSLLVSLIAERDSTAWRIETKIGLIAVFYSAIINIAYRLYVTAWCLWRTGPLFVALFKPLTIVIAVVIGVFFMKEILYLGSLIGALVLIIGFYAVMWGKAKEGELNKGTEASSYEAPLLRENVEEP</sequence>
<feature type="transmembrane region" description="Helical" evidence="4">
    <location>
        <begin position="55"/>
        <end position="74"/>
    </location>
</feature>
<feature type="transmembrane region" description="Helical" evidence="4">
    <location>
        <begin position="274"/>
        <end position="293"/>
    </location>
</feature>
<reference evidence="5" key="1">
    <citation type="submission" date="2020-06" db="EMBL/GenBank/DDBJ databases">
        <authorList>
            <person name="Li T."/>
            <person name="Hu X."/>
            <person name="Zhang T."/>
            <person name="Song X."/>
            <person name="Zhang H."/>
            <person name="Dai N."/>
            <person name="Sheng W."/>
            <person name="Hou X."/>
            <person name="Wei L."/>
        </authorList>
    </citation>
    <scope>NUCLEOTIDE SEQUENCE</scope>
    <source>
        <strain evidence="5">K16</strain>
        <tissue evidence="5">Leaf</tissue>
    </source>
</reference>
<dbReference type="GO" id="GO:0022857">
    <property type="term" value="F:transmembrane transporter activity"/>
    <property type="evidence" value="ECO:0007669"/>
    <property type="project" value="InterPro"/>
</dbReference>
<evidence type="ECO:0000313" key="5">
    <source>
        <dbReference type="EMBL" id="KAK4402822.1"/>
    </source>
</evidence>
<feature type="transmembrane region" description="Helical" evidence="4">
    <location>
        <begin position="80"/>
        <end position="99"/>
    </location>
</feature>
<feature type="transmembrane region" description="Helical" evidence="4">
    <location>
        <begin position="305"/>
        <end position="325"/>
    </location>
</feature>
<organism evidence="5 6">
    <name type="scientific">Sesamum angolense</name>
    <dbReference type="NCBI Taxonomy" id="2727404"/>
    <lineage>
        <taxon>Eukaryota</taxon>
        <taxon>Viridiplantae</taxon>
        <taxon>Streptophyta</taxon>
        <taxon>Embryophyta</taxon>
        <taxon>Tracheophyta</taxon>
        <taxon>Spermatophyta</taxon>
        <taxon>Magnoliopsida</taxon>
        <taxon>eudicotyledons</taxon>
        <taxon>Gunneridae</taxon>
        <taxon>Pentapetalae</taxon>
        <taxon>asterids</taxon>
        <taxon>lamiids</taxon>
        <taxon>Lamiales</taxon>
        <taxon>Pedaliaceae</taxon>
        <taxon>Sesamum</taxon>
    </lineage>
</organism>
<gene>
    <name evidence="5" type="ORF">Sango_1022900</name>
</gene>
<reference evidence="5" key="2">
    <citation type="journal article" date="2024" name="Plant">
        <title>Genomic evolution and insights into agronomic trait innovations of Sesamum species.</title>
        <authorList>
            <person name="Miao H."/>
            <person name="Wang L."/>
            <person name="Qu L."/>
            <person name="Liu H."/>
            <person name="Sun Y."/>
            <person name="Le M."/>
            <person name="Wang Q."/>
            <person name="Wei S."/>
            <person name="Zheng Y."/>
            <person name="Lin W."/>
            <person name="Duan Y."/>
            <person name="Cao H."/>
            <person name="Xiong S."/>
            <person name="Wang X."/>
            <person name="Wei L."/>
            <person name="Li C."/>
            <person name="Ma Q."/>
            <person name="Ju M."/>
            <person name="Zhao R."/>
            <person name="Li G."/>
            <person name="Mu C."/>
            <person name="Tian Q."/>
            <person name="Mei H."/>
            <person name="Zhang T."/>
            <person name="Gao T."/>
            <person name="Zhang H."/>
        </authorList>
    </citation>
    <scope>NUCLEOTIDE SEQUENCE</scope>
    <source>
        <strain evidence="5">K16</strain>
    </source>
</reference>
<dbReference type="GO" id="GO:0016020">
    <property type="term" value="C:membrane"/>
    <property type="evidence" value="ECO:0007669"/>
    <property type="project" value="InterPro"/>
</dbReference>
<keyword evidence="2 4" id="KW-1133">Transmembrane helix</keyword>
<protein>
    <submittedName>
        <fullName evidence="5">WAT1-related protein</fullName>
    </submittedName>
</protein>
<dbReference type="InterPro" id="IPR030184">
    <property type="entry name" value="WAT1-related"/>
</dbReference>
<evidence type="ECO:0000256" key="2">
    <source>
        <dbReference type="ARBA" id="ARBA00022989"/>
    </source>
</evidence>
<feature type="transmembrane region" description="Helical" evidence="4">
    <location>
        <begin position="111"/>
        <end position="136"/>
    </location>
</feature>
<comment type="caution">
    <text evidence="5">The sequence shown here is derived from an EMBL/GenBank/DDBJ whole genome shotgun (WGS) entry which is preliminary data.</text>
</comment>
<evidence type="ECO:0000256" key="3">
    <source>
        <dbReference type="ARBA" id="ARBA00023136"/>
    </source>
</evidence>
<evidence type="ECO:0000313" key="6">
    <source>
        <dbReference type="Proteomes" id="UP001289374"/>
    </source>
</evidence>